<organism evidence="3 4">
    <name type="scientific">Bradyrhizobium erythrophlei</name>
    <dbReference type="NCBI Taxonomy" id="1437360"/>
    <lineage>
        <taxon>Bacteria</taxon>
        <taxon>Pseudomonadati</taxon>
        <taxon>Pseudomonadota</taxon>
        <taxon>Alphaproteobacteria</taxon>
        <taxon>Hyphomicrobiales</taxon>
        <taxon>Nitrobacteraceae</taxon>
        <taxon>Bradyrhizobium</taxon>
    </lineage>
</organism>
<dbReference type="InterPro" id="IPR027417">
    <property type="entry name" value="P-loop_NTPase"/>
</dbReference>
<feature type="domain" description="DUF4435" evidence="2">
    <location>
        <begin position="286"/>
        <end position="405"/>
    </location>
</feature>
<accession>A0A1H4MM91</accession>
<dbReference type="AlphaFoldDB" id="A0A1H4MM91"/>
<name>A0A1H4MM91_9BRAD</name>
<dbReference type="EMBL" id="FNTH01000001">
    <property type="protein sequence ID" value="SEB83828.1"/>
    <property type="molecule type" value="Genomic_DNA"/>
</dbReference>
<evidence type="ECO:0000313" key="4">
    <source>
        <dbReference type="Proteomes" id="UP000198992"/>
    </source>
</evidence>
<protein>
    <submittedName>
        <fullName evidence="3">Uncharacterized protein</fullName>
    </submittedName>
</protein>
<evidence type="ECO:0000259" key="2">
    <source>
        <dbReference type="Pfam" id="PF14491"/>
    </source>
</evidence>
<dbReference type="InterPro" id="IPR003959">
    <property type="entry name" value="ATPase_AAA_core"/>
</dbReference>
<dbReference type="GO" id="GO:0005524">
    <property type="term" value="F:ATP binding"/>
    <property type="evidence" value="ECO:0007669"/>
    <property type="project" value="InterPro"/>
</dbReference>
<feature type="domain" description="ATPase AAA-type core" evidence="1">
    <location>
        <begin position="175"/>
        <end position="244"/>
    </location>
</feature>
<dbReference type="Gene3D" id="3.40.50.300">
    <property type="entry name" value="P-loop containing nucleotide triphosphate hydrolases"/>
    <property type="match status" value="1"/>
</dbReference>
<dbReference type="InterPro" id="IPR029492">
    <property type="entry name" value="DUF4435"/>
</dbReference>
<evidence type="ECO:0000259" key="1">
    <source>
        <dbReference type="Pfam" id="PF13304"/>
    </source>
</evidence>
<dbReference type="SUPFAM" id="SSF52540">
    <property type="entry name" value="P-loop containing nucleoside triphosphate hydrolases"/>
    <property type="match status" value="1"/>
</dbReference>
<reference evidence="3 4" key="1">
    <citation type="submission" date="2016-10" db="EMBL/GenBank/DDBJ databases">
        <authorList>
            <person name="de Groot N.N."/>
        </authorList>
    </citation>
    <scope>NUCLEOTIDE SEQUENCE [LARGE SCALE GENOMIC DNA]</scope>
    <source>
        <strain evidence="3 4">MT12</strain>
    </source>
</reference>
<dbReference type="Pfam" id="PF13304">
    <property type="entry name" value="AAA_21"/>
    <property type="match status" value="1"/>
</dbReference>
<dbReference type="RefSeq" id="WP_092113665.1">
    <property type="nucleotide sequence ID" value="NZ_FNTH01000001.1"/>
</dbReference>
<dbReference type="GO" id="GO:0016887">
    <property type="term" value="F:ATP hydrolysis activity"/>
    <property type="evidence" value="ECO:0007669"/>
    <property type="project" value="InterPro"/>
</dbReference>
<dbReference type="OrthoDB" id="3322489at2"/>
<sequence length="535" mass="58742">MAFSFSIPTPAGQKTLQVDAGTSILFVGANGGGKTRLAVKIENDLADKAHRISAHRALNLNPSIAKVSERAALKGLRTGHAYEGAQINVRNGSRWQGNAAVFLLNDYDYLIQALFADQANTSLRTHRNARAGSGEPASPTKFEQLVEIWDRVLPNRKLDITGDDIQVSMIGIEQRYPASEMSDGERAIFYLIGQTLVADPKSVIIFDEPELHIHRSIMSRLWDELEAARPDCAMIFISHDLEFVASREGQKYVLRSYSPANGWTIEAVPEDTGFSEEVTTLILGSRKPVLFVEGRGESLDQAIYRACYPNWTIIPRGSCEEVIHAVVTMRANAFLTRVTCAGIVDADAYDASERQLLESKGIATLPVSEIENLFLLPSVLEAIARSEGYDGDAVSDKLSPIFDELLAQASEPKNRLSIVLRYCRRRIDRTLKKIDFSSAADVEALASDYVSKTGNLSVADLAKLANANIQSAIVNGNIPELLKWYDSKGVLALACKVKGQTKVQFEQWIVRALRNRVAPALSDAVRNVLPTVSPA</sequence>
<dbReference type="Pfam" id="PF14491">
    <property type="entry name" value="DUF4435"/>
    <property type="match status" value="1"/>
</dbReference>
<proteinExistence type="predicted"/>
<gene>
    <name evidence="3" type="ORF">SAMN05444164_0358</name>
</gene>
<dbReference type="Proteomes" id="UP000198992">
    <property type="component" value="Unassembled WGS sequence"/>
</dbReference>
<evidence type="ECO:0000313" key="3">
    <source>
        <dbReference type="EMBL" id="SEB83828.1"/>
    </source>
</evidence>